<keyword evidence="2 4" id="KW-0378">Hydrolase</keyword>
<dbReference type="EC" id="3.4.16.4" evidence="4"/>
<evidence type="ECO:0000313" key="5">
    <source>
        <dbReference type="Proteomes" id="UP001465331"/>
    </source>
</evidence>
<evidence type="ECO:0000313" key="4">
    <source>
        <dbReference type="EMBL" id="MES0874951.1"/>
    </source>
</evidence>
<dbReference type="Gene3D" id="3.50.80.20">
    <property type="entry name" value="D-Ala-D-Ala carboxypeptidase C, peptidase S13"/>
    <property type="match status" value="1"/>
</dbReference>
<dbReference type="PANTHER" id="PTHR30023:SF0">
    <property type="entry name" value="PENICILLIN-SENSITIVE CARBOXYPEPTIDASE A"/>
    <property type="match status" value="1"/>
</dbReference>
<dbReference type="InterPro" id="IPR012338">
    <property type="entry name" value="Beta-lactam/transpept-like"/>
</dbReference>
<dbReference type="SUPFAM" id="SSF56601">
    <property type="entry name" value="beta-lactamase/transpeptidase-like"/>
    <property type="match status" value="1"/>
</dbReference>
<keyword evidence="4" id="KW-0121">Carboxypeptidase</keyword>
<dbReference type="InterPro" id="IPR000667">
    <property type="entry name" value="Peptidase_S13"/>
</dbReference>
<dbReference type="PANTHER" id="PTHR30023">
    <property type="entry name" value="D-ALANYL-D-ALANINE CARBOXYPEPTIDASE"/>
    <property type="match status" value="1"/>
</dbReference>
<dbReference type="PRINTS" id="PR00922">
    <property type="entry name" value="DADACBPTASE3"/>
</dbReference>
<accession>A0ABV2ADJ8</accession>
<keyword evidence="4" id="KW-0645">Protease</keyword>
<gene>
    <name evidence="4" type="primary">dacB</name>
    <name evidence="4" type="ORF">ABSH63_13180</name>
</gene>
<dbReference type="GO" id="GO:0009002">
    <property type="term" value="F:serine-type D-Ala-D-Ala carboxypeptidase activity"/>
    <property type="evidence" value="ECO:0007669"/>
    <property type="project" value="UniProtKB-EC"/>
</dbReference>
<dbReference type="Pfam" id="PF02113">
    <property type="entry name" value="Peptidase_S13"/>
    <property type="match status" value="1"/>
</dbReference>
<evidence type="ECO:0000256" key="2">
    <source>
        <dbReference type="ARBA" id="ARBA00022801"/>
    </source>
</evidence>
<sequence>MTKTDFPRWPAFGALALALALLATPATAAWDALQKLQAQRGARVTAIAVDLDTGKTLQALNAETRLSPASLSKLVLAAAALETWPGDKTFATQILSMATPTDGRLPADLIVYSEGDATLDHQALWLLAAQVKRSGVEQVDGDLVVQAAPFGLLGCETKDRCDALTRSHTAYDAPLSAFGVDYGTWCVDVLPDAPGAAAQVRSCAAVDVPIPLEGTIQTRGTRSDTWLWLDRITRPESEALVMGGSVHAAAGGVRLYRSMADPALGAGLLLREVLAELGVRVSGSVRVSTDAIPRAARALAAHQGMPLREQVGRLLRYSNNYISDVLTLAMAAERTPAPVTTLASAAQPLADLVVRARRNAGYAVPTGDDDRPLMFSGSGLTPENRLSARDLVAVLRQQYRATDTFPWFYAGLVVPRQAPSRFLRTGSAAWKDRVALKTGTLTEPYSVFGTAGYLRKRDGGWIAFAALVNGERRRSIAVSDALAAIRKDVEKILDRY</sequence>
<comment type="caution">
    <text evidence="4">The sequence shown here is derived from an EMBL/GenBank/DDBJ whole genome shotgun (WGS) entry which is preliminary data.</text>
</comment>
<evidence type="ECO:0000256" key="3">
    <source>
        <dbReference type="SAM" id="SignalP"/>
    </source>
</evidence>
<dbReference type="EMBL" id="JBEPIJ010000017">
    <property type="protein sequence ID" value="MES0874951.1"/>
    <property type="molecule type" value="Genomic_DNA"/>
</dbReference>
<proteinExistence type="inferred from homology"/>
<organism evidence="4 5">
    <name type="scientific">Sinimarinibacterium thermocellulolyticum</name>
    <dbReference type="NCBI Taxonomy" id="3170016"/>
    <lineage>
        <taxon>Bacteria</taxon>
        <taxon>Pseudomonadati</taxon>
        <taxon>Pseudomonadota</taxon>
        <taxon>Gammaproteobacteria</taxon>
        <taxon>Nevskiales</taxon>
        <taxon>Nevskiaceae</taxon>
        <taxon>Sinimarinibacterium</taxon>
    </lineage>
</organism>
<dbReference type="Gene3D" id="3.40.710.10">
    <property type="entry name" value="DD-peptidase/beta-lactamase superfamily"/>
    <property type="match status" value="1"/>
</dbReference>
<feature type="chain" id="PRO_5045335281" evidence="3">
    <location>
        <begin position="29"/>
        <end position="496"/>
    </location>
</feature>
<keyword evidence="3" id="KW-0732">Signal</keyword>
<keyword evidence="5" id="KW-1185">Reference proteome</keyword>
<reference evidence="4 5" key="1">
    <citation type="submission" date="2024-06" db="EMBL/GenBank/DDBJ databases">
        <authorList>
            <person name="Li Z."/>
            <person name="Jiang Y."/>
        </authorList>
    </citation>
    <scope>NUCLEOTIDE SEQUENCE [LARGE SCALE GENOMIC DNA]</scope>
    <source>
        <strain evidence="4 5">HSW-8</strain>
    </source>
</reference>
<comment type="similarity">
    <text evidence="1">Belongs to the peptidase S13 family.</text>
</comment>
<protein>
    <submittedName>
        <fullName evidence="4">D-alanyl-D-alanine carboxypeptidase/D-alanyl-D-alanine-endopeptidase</fullName>
        <ecNumber evidence="4">3.4.16.4</ecNumber>
    </submittedName>
</protein>
<feature type="signal peptide" evidence="3">
    <location>
        <begin position="1"/>
        <end position="28"/>
    </location>
</feature>
<dbReference type="Proteomes" id="UP001465331">
    <property type="component" value="Unassembled WGS sequence"/>
</dbReference>
<name>A0ABV2ADJ8_9GAMM</name>
<dbReference type="NCBIfam" id="TIGR00666">
    <property type="entry name" value="PBP4"/>
    <property type="match status" value="1"/>
</dbReference>
<evidence type="ECO:0000256" key="1">
    <source>
        <dbReference type="ARBA" id="ARBA00006096"/>
    </source>
</evidence>
<dbReference type="RefSeq" id="WP_352890334.1">
    <property type="nucleotide sequence ID" value="NZ_JBEPIJ010000017.1"/>
</dbReference>